<dbReference type="EMBL" id="GBRH01185066">
    <property type="protein sequence ID" value="JAE12830.1"/>
    <property type="molecule type" value="Transcribed_RNA"/>
</dbReference>
<feature type="region of interest" description="Disordered" evidence="1">
    <location>
        <begin position="1"/>
        <end position="22"/>
    </location>
</feature>
<sequence length="22" mass="2449">MGGKKLSTSNWMDHKNKQGTSL</sequence>
<accession>A0A0A9FIF9</accession>
<reference evidence="2" key="1">
    <citation type="submission" date="2014-09" db="EMBL/GenBank/DDBJ databases">
        <authorList>
            <person name="Magalhaes I.L.F."/>
            <person name="Oliveira U."/>
            <person name="Santos F.R."/>
            <person name="Vidigal T.H.D.A."/>
            <person name="Brescovit A.D."/>
            <person name="Santos A.J."/>
        </authorList>
    </citation>
    <scope>NUCLEOTIDE SEQUENCE</scope>
    <source>
        <tissue evidence="2">Shoot tissue taken approximately 20 cm above the soil surface</tissue>
    </source>
</reference>
<dbReference type="AlphaFoldDB" id="A0A0A9FIF9"/>
<reference evidence="2" key="2">
    <citation type="journal article" date="2015" name="Data Brief">
        <title>Shoot transcriptome of the giant reed, Arundo donax.</title>
        <authorList>
            <person name="Barrero R.A."/>
            <person name="Guerrero F.D."/>
            <person name="Moolhuijzen P."/>
            <person name="Goolsby J.A."/>
            <person name="Tidwell J."/>
            <person name="Bellgard S.E."/>
            <person name="Bellgard M.I."/>
        </authorList>
    </citation>
    <scope>NUCLEOTIDE SEQUENCE</scope>
    <source>
        <tissue evidence="2">Shoot tissue taken approximately 20 cm above the soil surface</tissue>
    </source>
</reference>
<organism evidence="2">
    <name type="scientific">Arundo donax</name>
    <name type="common">Giant reed</name>
    <name type="synonym">Donax arundinaceus</name>
    <dbReference type="NCBI Taxonomy" id="35708"/>
    <lineage>
        <taxon>Eukaryota</taxon>
        <taxon>Viridiplantae</taxon>
        <taxon>Streptophyta</taxon>
        <taxon>Embryophyta</taxon>
        <taxon>Tracheophyta</taxon>
        <taxon>Spermatophyta</taxon>
        <taxon>Magnoliopsida</taxon>
        <taxon>Liliopsida</taxon>
        <taxon>Poales</taxon>
        <taxon>Poaceae</taxon>
        <taxon>PACMAD clade</taxon>
        <taxon>Arundinoideae</taxon>
        <taxon>Arundineae</taxon>
        <taxon>Arundo</taxon>
    </lineage>
</organism>
<proteinExistence type="predicted"/>
<feature type="compositionally biased region" description="Polar residues" evidence="1">
    <location>
        <begin position="1"/>
        <end position="11"/>
    </location>
</feature>
<evidence type="ECO:0000313" key="2">
    <source>
        <dbReference type="EMBL" id="JAE12830.1"/>
    </source>
</evidence>
<protein>
    <submittedName>
        <fullName evidence="2">Uncharacterized protein</fullName>
    </submittedName>
</protein>
<evidence type="ECO:0000256" key="1">
    <source>
        <dbReference type="SAM" id="MobiDB-lite"/>
    </source>
</evidence>
<name>A0A0A9FIF9_ARUDO</name>